<gene>
    <name evidence="2" type="ORF">G7K_1858-t1</name>
</gene>
<reference evidence="2 3" key="1">
    <citation type="journal article" date="2011" name="J. Gen. Appl. Microbiol.">
        <title>Draft genome sequencing of the enigmatic yeast Saitoella complicata.</title>
        <authorList>
            <person name="Nishida H."/>
            <person name="Hamamoto M."/>
            <person name="Sugiyama J."/>
        </authorList>
    </citation>
    <scope>NUCLEOTIDE SEQUENCE [LARGE SCALE GENOMIC DNA]</scope>
    <source>
        <strain evidence="2 3">NRRL Y-17804</strain>
    </source>
</reference>
<evidence type="ECO:0000313" key="3">
    <source>
        <dbReference type="Proteomes" id="UP000033140"/>
    </source>
</evidence>
<comment type="caution">
    <text evidence="2">The sequence shown here is derived from an EMBL/GenBank/DDBJ whole genome shotgun (WGS) entry which is preliminary data.</text>
</comment>
<feature type="region of interest" description="Disordered" evidence="1">
    <location>
        <begin position="92"/>
        <end position="113"/>
    </location>
</feature>
<dbReference type="EMBL" id="BACD03000010">
    <property type="protein sequence ID" value="GAO47659.1"/>
    <property type="molecule type" value="Genomic_DNA"/>
</dbReference>
<proteinExistence type="predicted"/>
<dbReference type="AlphaFoldDB" id="A0A0E9NCU4"/>
<keyword evidence="3" id="KW-1185">Reference proteome</keyword>
<reference evidence="2 3" key="3">
    <citation type="journal article" date="2015" name="Genome Announc.">
        <title>Draft Genome Sequence of the Archiascomycetous Yeast Saitoella complicata.</title>
        <authorList>
            <person name="Yamauchi K."/>
            <person name="Kondo S."/>
            <person name="Hamamoto M."/>
            <person name="Takahashi Y."/>
            <person name="Ogura Y."/>
            <person name="Hayashi T."/>
            <person name="Nishida H."/>
        </authorList>
    </citation>
    <scope>NUCLEOTIDE SEQUENCE [LARGE SCALE GENOMIC DNA]</scope>
    <source>
        <strain evidence="2 3">NRRL Y-17804</strain>
    </source>
</reference>
<evidence type="ECO:0000313" key="2">
    <source>
        <dbReference type="EMBL" id="GAO47659.1"/>
    </source>
</evidence>
<reference evidence="2 3" key="2">
    <citation type="journal article" date="2014" name="J. Gen. Appl. Microbiol.">
        <title>The early diverging ascomycetous budding yeast Saitoella complicata has three histone deacetylases belonging to the Clr6, Hos2, and Rpd3 lineages.</title>
        <authorList>
            <person name="Nishida H."/>
            <person name="Matsumoto T."/>
            <person name="Kondo S."/>
            <person name="Hamamoto M."/>
            <person name="Yoshikawa H."/>
        </authorList>
    </citation>
    <scope>NUCLEOTIDE SEQUENCE [LARGE SCALE GENOMIC DNA]</scope>
    <source>
        <strain evidence="2 3">NRRL Y-17804</strain>
    </source>
</reference>
<organism evidence="2 3">
    <name type="scientific">Saitoella complicata (strain BCRC 22490 / CBS 7301 / JCM 7358 / NBRC 10748 / NRRL Y-17804)</name>
    <dbReference type="NCBI Taxonomy" id="698492"/>
    <lineage>
        <taxon>Eukaryota</taxon>
        <taxon>Fungi</taxon>
        <taxon>Dikarya</taxon>
        <taxon>Ascomycota</taxon>
        <taxon>Taphrinomycotina</taxon>
        <taxon>Taphrinomycotina incertae sedis</taxon>
        <taxon>Saitoella</taxon>
    </lineage>
</organism>
<protein>
    <submittedName>
        <fullName evidence="2">Uncharacterized protein</fullName>
    </submittedName>
</protein>
<dbReference type="Proteomes" id="UP000033140">
    <property type="component" value="Unassembled WGS sequence"/>
</dbReference>
<feature type="region of interest" description="Disordered" evidence="1">
    <location>
        <begin position="45"/>
        <end position="68"/>
    </location>
</feature>
<name>A0A0E9NCU4_SAICN</name>
<accession>A0A0E9NCU4</accession>
<evidence type="ECO:0000256" key="1">
    <source>
        <dbReference type="SAM" id="MobiDB-lite"/>
    </source>
</evidence>
<sequence>MAQQPQKVRVLDASRIQEGSAVDRSTGARLGRSVRVFRRALHEGTTKLEGTTADNGSERSGLDASFSSKNARGLREDLGGCGEAAGAGMRDILAALGPSPPSPIPRCVPSSAS</sequence>